<gene>
    <name evidence="1" type="ORF">KQX54_019151</name>
</gene>
<name>A0AAV7I3R3_COTGL</name>
<dbReference type="EMBL" id="JAHXZJ010002609">
    <property type="protein sequence ID" value="KAH0540695.1"/>
    <property type="molecule type" value="Genomic_DNA"/>
</dbReference>
<dbReference type="Proteomes" id="UP000826195">
    <property type="component" value="Unassembled WGS sequence"/>
</dbReference>
<comment type="caution">
    <text evidence="1">The sequence shown here is derived from an EMBL/GenBank/DDBJ whole genome shotgun (WGS) entry which is preliminary data.</text>
</comment>
<dbReference type="AlphaFoldDB" id="A0AAV7I3R3"/>
<organism evidence="1 2">
    <name type="scientific">Cotesia glomerata</name>
    <name type="common">Lepidopteran parasitic wasp</name>
    <name type="synonym">Apanteles glomeratus</name>
    <dbReference type="NCBI Taxonomy" id="32391"/>
    <lineage>
        <taxon>Eukaryota</taxon>
        <taxon>Metazoa</taxon>
        <taxon>Ecdysozoa</taxon>
        <taxon>Arthropoda</taxon>
        <taxon>Hexapoda</taxon>
        <taxon>Insecta</taxon>
        <taxon>Pterygota</taxon>
        <taxon>Neoptera</taxon>
        <taxon>Endopterygota</taxon>
        <taxon>Hymenoptera</taxon>
        <taxon>Apocrita</taxon>
        <taxon>Ichneumonoidea</taxon>
        <taxon>Braconidae</taxon>
        <taxon>Microgastrinae</taxon>
        <taxon>Cotesia</taxon>
    </lineage>
</organism>
<accession>A0AAV7I3R3</accession>
<proteinExistence type="predicted"/>
<protein>
    <submittedName>
        <fullName evidence="1">Uncharacterized protein</fullName>
    </submittedName>
</protein>
<sequence>MVSSAASRACYAAPAPGSVLAEAGGNSVGVAAASAAILVLQNVRATREEEKRGRGTECSRGYCALAVPVVLQLGLLLSNSGLRVSGTTSWFLQRPNAFKRDLLGCYGRFQERPSWMLWLAEKEKKREIHRHWLT</sequence>
<evidence type="ECO:0000313" key="2">
    <source>
        <dbReference type="Proteomes" id="UP000826195"/>
    </source>
</evidence>
<evidence type="ECO:0000313" key="1">
    <source>
        <dbReference type="EMBL" id="KAH0540695.1"/>
    </source>
</evidence>
<keyword evidence="2" id="KW-1185">Reference proteome</keyword>
<reference evidence="1 2" key="1">
    <citation type="journal article" date="2021" name="J. Hered.">
        <title>A chromosome-level genome assembly of the parasitoid wasp, Cotesia glomerata (Hymenoptera: Braconidae).</title>
        <authorList>
            <person name="Pinto B.J."/>
            <person name="Weis J.J."/>
            <person name="Gamble T."/>
            <person name="Ode P.J."/>
            <person name="Paul R."/>
            <person name="Zaspel J.M."/>
        </authorList>
    </citation>
    <scope>NUCLEOTIDE SEQUENCE [LARGE SCALE GENOMIC DNA]</scope>
    <source>
        <strain evidence="1">CgM1</strain>
    </source>
</reference>